<feature type="coiled-coil region" evidence="1">
    <location>
        <begin position="22"/>
        <end position="59"/>
    </location>
</feature>
<name>A0A653AAY1_9BACT</name>
<dbReference type="AlphaFoldDB" id="A0A653AAY1"/>
<evidence type="ECO:0000256" key="1">
    <source>
        <dbReference type="SAM" id="Coils"/>
    </source>
</evidence>
<accession>A0A653AAY1</accession>
<keyword evidence="1" id="KW-0175">Coiled coil</keyword>
<protein>
    <submittedName>
        <fullName evidence="2">Uncharacterized protein</fullName>
    </submittedName>
</protein>
<evidence type="ECO:0000313" key="2">
    <source>
        <dbReference type="EMBL" id="VBB45217.1"/>
    </source>
</evidence>
<proteinExistence type="predicted"/>
<dbReference type="EMBL" id="UPXZ01000024">
    <property type="protein sequence ID" value="VBB45217.1"/>
    <property type="molecule type" value="Genomic_DNA"/>
</dbReference>
<organism evidence="2">
    <name type="scientific">uncultured Paludibacter sp</name>
    <dbReference type="NCBI Taxonomy" id="497635"/>
    <lineage>
        <taxon>Bacteria</taxon>
        <taxon>Pseudomonadati</taxon>
        <taxon>Bacteroidota</taxon>
        <taxon>Bacteroidia</taxon>
        <taxon>Bacteroidales</taxon>
        <taxon>Paludibacteraceae</taxon>
        <taxon>Paludibacter</taxon>
        <taxon>environmental samples</taxon>
    </lineage>
</organism>
<sequence>MAKLKMKRYPKKPKATAGVSVMENYLNRCKEVDKENARRKAENGKRDTLRKRIAGLKQKI</sequence>
<reference evidence="2" key="1">
    <citation type="submission" date="2018-07" db="EMBL/GenBank/DDBJ databases">
        <authorList>
            <consortium name="Genoscope - CEA"/>
            <person name="William W."/>
        </authorList>
    </citation>
    <scope>NUCLEOTIDE SEQUENCE</scope>
    <source>
        <strain evidence="2">IK1</strain>
    </source>
</reference>
<gene>
    <name evidence="2" type="ORF">TRIP_D300130</name>
</gene>